<dbReference type="InterPro" id="IPR036597">
    <property type="entry name" value="Fido-like_dom_sf"/>
</dbReference>
<dbReference type="SUPFAM" id="SSF140931">
    <property type="entry name" value="Fic-like"/>
    <property type="match status" value="1"/>
</dbReference>
<dbReference type="Gene3D" id="1.10.10.10">
    <property type="entry name" value="Winged helix-like DNA-binding domain superfamily/Winged helix DNA-binding domain"/>
    <property type="match status" value="1"/>
</dbReference>
<evidence type="ECO:0000313" key="5">
    <source>
        <dbReference type="Proteomes" id="UP000198393"/>
    </source>
</evidence>
<proteinExistence type="predicted"/>
<keyword evidence="2" id="KW-0547">Nucleotide-binding</keyword>
<dbReference type="EMBL" id="FZPD01000003">
    <property type="protein sequence ID" value="SNT01093.1"/>
    <property type="molecule type" value="Genomic_DNA"/>
</dbReference>
<evidence type="ECO:0000259" key="3">
    <source>
        <dbReference type="PROSITE" id="PS51459"/>
    </source>
</evidence>
<protein>
    <submittedName>
        <fullName evidence="4">Fic family protein</fullName>
    </submittedName>
</protein>
<keyword evidence="2" id="KW-0067">ATP-binding</keyword>
<organism evidence="4 5">
    <name type="scientific">Ekhidna lutea</name>
    <dbReference type="NCBI Taxonomy" id="447679"/>
    <lineage>
        <taxon>Bacteria</taxon>
        <taxon>Pseudomonadati</taxon>
        <taxon>Bacteroidota</taxon>
        <taxon>Cytophagia</taxon>
        <taxon>Cytophagales</taxon>
        <taxon>Reichenbachiellaceae</taxon>
        <taxon>Ekhidna</taxon>
    </lineage>
</organism>
<dbReference type="Pfam" id="PF02661">
    <property type="entry name" value="Fic"/>
    <property type="match status" value="1"/>
</dbReference>
<feature type="binding site" evidence="2">
    <location>
        <begin position="242"/>
        <end position="243"/>
    </location>
    <ligand>
        <name>ATP</name>
        <dbReference type="ChEBI" id="CHEBI:30616"/>
    </ligand>
</feature>
<dbReference type="Proteomes" id="UP000198393">
    <property type="component" value="Unassembled WGS sequence"/>
</dbReference>
<keyword evidence="5" id="KW-1185">Reference proteome</keyword>
<feature type="domain" description="Fido" evidence="3">
    <location>
        <begin position="113"/>
        <end position="264"/>
    </location>
</feature>
<dbReference type="InterPro" id="IPR036388">
    <property type="entry name" value="WH-like_DNA-bd_sf"/>
</dbReference>
<dbReference type="PANTHER" id="PTHR13504">
    <property type="entry name" value="FIDO DOMAIN-CONTAINING PROTEIN DDB_G0283145"/>
    <property type="match status" value="1"/>
</dbReference>
<dbReference type="Pfam" id="PF13776">
    <property type="entry name" value="DUF4172"/>
    <property type="match status" value="1"/>
</dbReference>
<sequence>MRWNWEEENWPNFTYDKAKLAEYEKEFLQKSGVISGSLKHVSDDDHDALKVNLISDEAYKTSEIEGELLNRDSLQSSIRKHFGLKTDQKRIPPAEQGIAEMMIDLYKTYEHPLTHEQLCSWNEMITYGRRDLTDMGRYRTHEDPMQIVSGVYDKPKVHFEAPPSARVPKEMELFVQWFNDSGSIEPLTRAGIAHLYFESIHPFEDGNGRIGRAISEKALSQHLKRPTLIAISTTIEREKKAYYQALQENSVGLEITKWLVYFCEMVLKAQDHTQSMIDFLIEKGKYYSRFQAKLNERQKKVVGRIFDEGINGFKGGLSADNYIKITGTTASTATRDLQKMVEMGAFKRTGERKGTRYYLSVDHPSAGPR</sequence>
<gene>
    <name evidence="4" type="ORF">SAMN05421640_1997</name>
</gene>
<dbReference type="InterPro" id="IPR040198">
    <property type="entry name" value="Fido_containing"/>
</dbReference>
<accession>A0A239J762</accession>
<dbReference type="GO" id="GO:0005524">
    <property type="term" value="F:ATP binding"/>
    <property type="evidence" value="ECO:0007669"/>
    <property type="project" value="UniProtKB-KW"/>
</dbReference>
<feature type="active site" evidence="1">
    <location>
        <position position="201"/>
    </location>
</feature>
<evidence type="ECO:0000256" key="1">
    <source>
        <dbReference type="PIRSR" id="PIRSR640198-1"/>
    </source>
</evidence>
<dbReference type="PANTHER" id="PTHR13504:SF33">
    <property type="entry name" value="FIC FAMILY PROTEIN"/>
    <property type="match status" value="1"/>
</dbReference>
<feature type="binding site" evidence="2">
    <location>
        <begin position="205"/>
        <end position="212"/>
    </location>
    <ligand>
        <name>ATP</name>
        <dbReference type="ChEBI" id="CHEBI:30616"/>
    </ligand>
</feature>
<name>A0A239J762_EKHLU</name>
<dbReference type="Gene3D" id="1.10.3290.10">
    <property type="entry name" value="Fido-like domain"/>
    <property type="match status" value="1"/>
</dbReference>
<dbReference type="InterPro" id="IPR003812">
    <property type="entry name" value="Fido"/>
</dbReference>
<dbReference type="AlphaFoldDB" id="A0A239J762"/>
<dbReference type="PROSITE" id="PS51459">
    <property type="entry name" value="FIDO"/>
    <property type="match status" value="1"/>
</dbReference>
<evidence type="ECO:0000256" key="2">
    <source>
        <dbReference type="PIRSR" id="PIRSR640198-2"/>
    </source>
</evidence>
<reference evidence="4 5" key="1">
    <citation type="submission" date="2017-06" db="EMBL/GenBank/DDBJ databases">
        <authorList>
            <person name="Kim H.J."/>
            <person name="Triplett B.A."/>
        </authorList>
    </citation>
    <scope>NUCLEOTIDE SEQUENCE [LARGE SCALE GENOMIC DNA]</scope>
    <source>
        <strain evidence="4 5">DSM 19307</strain>
    </source>
</reference>
<dbReference type="RefSeq" id="WP_089356713.1">
    <property type="nucleotide sequence ID" value="NZ_FZPD01000003.1"/>
</dbReference>
<evidence type="ECO:0000313" key="4">
    <source>
        <dbReference type="EMBL" id="SNT01093.1"/>
    </source>
</evidence>
<dbReference type="InterPro" id="IPR025230">
    <property type="entry name" value="DUF4172"/>
</dbReference>
<dbReference type="OrthoDB" id="9814400at2"/>